<dbReference type="EMBL" id="GBRH01189511">
    <property type="protein sequence ID" value="JAE08385.1"/>
    <property type="molecule type" value="Transcribed_RNA"/>
</dbReference>
<protein>
    <submittedName>
        <fullName evidence="2">Pyruvate decarboxylase family protein</fullName>
    </submittedName>
</protein>
<reference evidence="2" key="2">
    <citation type="journal article" date="2015" name="Data Brief">
        <title>Shoot transcriptome of the giant reed, Arundo donax.</title>
        <authorList>
            <person name="Barrero R.A."/>
            <person name="Guerrero F.D."/>
            <person name="Moolhuijzen P."/>
            <person name="Goolsby J.A."/>
            <person name="Tidwell J."/>
            <person name="Bellgard S.E."/>
            <person name="Bellgard M.I."/>
        </authorList>
    </citation>
    <scope>NUCLEOTIDE SEQUENCE</scope>
    <source>
        <tissue evidence="2">Shoot tissue taken approximately 20 cm above the soil surface</tissue>
    </source>
</reference>
<dbReference type="AlphaFoldDB" id="A0A0A9F5R3"/>
<sequence>MRSGQALAVAWESPARPWTPPGPETVRRRAGVPVRKP</sequence>
<reference evidence="2" key="1">
    <citation type="submission" date="2014-09" db="EMBL/GenBank/DDBJ databases">
        <authorList>
            <person name="Magalhaes I.L.F."/>
            <person name="Oliveira U."/>
            <person name="Santos F.R."/>
            <person name="Vidigal T.H.D.A."/>
            <person name="Brescovit A.D."/>
            <person name="Santos A.J."/>
        </authorList>
    </citation>
    <scope>NUCLEOTIDE SEQUENCE</scope>
    <source>
        <tissue evidence="2">Shoot tissue taken approximately 20 cm above the soil surface</tissue>
    </source>
</reference>
<organism evidence="2">
    <name type="scientific">Arundo donax</name>
    <name type="common">Giant reed</name>
    <name type="synonym">Donax arundinaceus</name>
    <dbReference type="NCBI Taxonomy" id="35708"/>
    <lineage>
        <taxon>Eukaryota</taxon>
        <taxon>Viridiplantae</taxon>
        <taxon>Streptophyta</taxon>
        <taxon>Embryophyta</taxon>
        <taxon>Tracheophyta</taxon>
        <taxon>Spermatophyta</taxon>
        <taxon>Magnoliopsida</taxon>
        <taxon>Liliopsida</taxon>
        <taxon>Poales</taxon>
        <taxon>Poaceae</taxon>
        <taxon>PACMAD clade</taxon>
        <taxon>Arundinoideae</taxon>
        <taxon>Arundineae</taxon>
        <taxon>Arundo</taxon>
    </lineage>
</organism>
<evidence type="ECO:0000256" key="1">
    <source>
        <dbReference type="SAM" id="MobiDB-lite"/>
    </source>
</evidence>
<feature type="region of interest" description="Disordered" evidence="1">
    <location>
        <begin position="1"/>
        <end position="37"/>
    </location>
</feature>
<evidence type="ECO:0000313" key="2">
    <source>
        <dbReference type="EMBL" id="JAE08385.1"/>
    </source>
</evidence>
<name>A0A0A9F5R3_ARUDO</name>
<accession>A0A0A9F5R3</accession>
<keyword evidence="2" id="KW-0670">Pyruvate</keyword>
<proteinExistence type="predicted"/>